<comment type="caution">
    <text evidence="11">The sequence shown here is derived from an EMBL/GenBank/DDBJ whole genome shotgun (WGS) entry which is preliminary data.</text>
</comment>
<feature type="domain" description="Mitochondrial apoptosis-inducing factor C-terminal" evidence="10">
    <location>
        <begin position="371"/>
        <end position="407"/>
    </location>
</feature>
<dbReference type="SUPFAM" id="SSF51905">
    <property type="entry name" value="FAD/NAD(P)-binding domain"/>
    <property type="match status" value="2"/>
</dbReference>
<name>A0ABQ4DAG6_9CELL</name>
<evidence type="ECO:0000256" key="5">
    <source>
        <dbReference type="ARBA" id="ARBA00022946"/>
    </source>
</evidence>
<keyword evidence="5" id="KW-0809">Transit peptide</keyword>
<evidence type="ECO:0000256" key="2">
    <source>
        <dbReference type="ARBA" id="ARBA00022630"/>
    </source>
</evidence>
<dbReference type="PRINTS" id="PR00411">
    <property type="entry name" value="PNDRDTASEI"/>
</dbReference>
<keyword evidence="4" id="KW-0274">FAD</keyword>
<evidence type="ECO:0000256" key="4">
    <source>
        <dbReference type="ARBA" id="ARBA00022827"/>
    </source>
</evidence>
<keyword evidence="7" id="KW-0520">NAD</keyword>
<proteinExistence type="predicted"/>
<evidence type="ECO:0000256" key="1">
    <source>
        <dbReference type="ARBA" id="ARBA00001974"/>
    </source>
</evidence>
<dbReference type="InterPro" id="IPR029324">
    <property type="entry name" value="AIF_C"/>
</dbReference>
<keyword evidence="2" id="KW-0285">Flavoprotein</keyword>
<gene>
    <name evidence="11" type="ORF">Col01nite_18720</name>
</gene>
<sequence>MGLVLAVRGSVARPTVEAMTSLATPTETFDVVLVGAGMASDAAARGIRELDADATIAVVGREDTAPVERPALSKGLWTDPETTLEGVALGTAEATGATLLLGTSVVAVDTAARTVTTDDGRTLGYGRLLLATGGRPVHLPGVEESGRVLYYRSVRDYERLREVAGQGRHVVVVGGGYIGTEVAAALAQNDTRVTLVVSQDVLQGHVFPAALAARVDQRYVDAGVALVRGARLASADAGPDAVRVHLQDGRTIDADALVVGVGIEVETDLAQAAGITVDDGVVVDEQLRTSAADVWAAGDLAQYPDRLLGRRRVEHVDHAQSSGRQAGRNIAGAGEPYTHTPFYYSDLFELGYEAVGRLDASLDTVEDWHGDEPYAQGVVYYLDGGRVAGVLLWDVWDRTDAARDVIAHQTDVSPEALRGRITA</sequence>
<dbReference type="Pfam" id="PF07992">
    <property type="entry name" value="Pyr_redox_2"/>
    <property type="match status" value="1"/>
</dbReference>
<evidence type="ECO:0000256" key="7">
    <source>
        <dbReference type="ARBA" id="ARBA00023027"/>
    </source>
</evidence>
<keyword evidence="3" id="KW-0053">Apoptosis</keyword>
<dbReference type="PANTHER" id="PTHR43557">
    <property type="entry name" value="APOPTOSIS-INDUCING FACTOR 1"/>
    <property type="match status" value="1"/>
</dbReference>
<evidence type="ECO:0000256" key="6">
    <source>
        <dbReference type="ARBA" id="ARBA00023002"/>
    </source>
</evidence>
<dbReference type="Proteomes" id="UP000618382">
    <property type="component" value="Unassembled WGS sequence"/>
</dbReference>
<reference evidence="11 12" key="1">
    <citation type="submission" date="2021-01" db="EMBL/GenBank/DDBJ databases">
        <title>Whole genome shotgun sequence of Cellulomonas oligotrophica NBRC 109435.</title>
        <authorList>
            <person name="Komaki H."/>
            <person name="Tamura T."/>
        </authorList>
    </citation>
    <scope>NUCLEOTIDE SEQUENCE [LARGE SCALE GENOMIC DNA]</scope>
    <source>
        <strain evidence="11 12">NBRC 109435</strain>
    </source>
</reference>
<keyword evidence="12" id="KW-1185">Reference proteome</keyword>
<organism evidence="11 12">
    <name type="scientific">Cellulomonas oligotrophica</name>
    <dbReference type="NCBI Taxonomy" id="931536"/>
    <lineage>
        <taxon>Bacteria</taxon>
        <taxon>Bacillati</taxon>
        <taxon>Actinomycetota</taxon>
        <taxon>Actinomycetes</taxon>
        <taxon>Micrococcales</taxon>
        <taxon>Cellulomonadaceae</taxon>
        <taxon>Cellulomonas</taxon>
    </lineage>
</organism>
<comment type="catalytic activity">
    <reaction evidence="8">
        <text>A + NADH + H(+) = AH2 + NAD(+)</text>
        <dbReference type="Rhea" id="RHEA:11356"/>
        <dbReference type="ChEBI" id="CHEBI:13193"/>
        <dbReference type="ChEBI" id="CHEBI:15378"/>
        <dbReference type="ChEBI" id="CHEBI:17499"/>
        <dbReference type="ChEBI" id="CHEBI:57540"/>
        <dbReference type="ChEBI" id="CHEBI:57945"/>
    </reaction>
</comment>
<keyword evidence="6" id="KW-0560">Oxidoreductase</keyword>
<evidence type="ECO:0000313" key="12">
    <source>
        <dbReference type="Proteomes" id="UP000618382"/>
    </source>
</evidence>
<dbReference type="SUPFAM" id="SSF55424">
    <property type="entry name" value="FAD/NAD-linked reductases, dimerisation (C-terminal) domain"/>
    <property type="match status" value="1"/>
</dbReference>
<evidence type="ECO:0000256" key="3">
    <source>
        <dbReference type="ARBA" id="ARBA00022703"/>
    </source>
</evidence>
<dbReference type="Gene3D" id="3.50.50.60">
    <property type="entry name" value="FAD/NAD(P)-binding domain"/>
    <property type="match status" value="2"/>
</dbReference>
<evidence type="ECO:0000313" key="11">
    <source>
        <dbReference type="EMBL" id="GIG32713.1"/>
    </source>
</evidence>
<evidence type="ECO:0000259" key="9">
    <source>
        <dbReference type="Pfam" id="PF07992"/>
    </source>
</evidence>
<dbReference type="EMBL" id="BONN01000004">
    <property type="protein sequence ID" value="GIG32713.1"/>
    <property type="molecule type" value="Genomic_DNA"/>
</dbReference>
<dbReference type="InterPro" id="IPR050446">
    <property type="entry name" value="FAD-oxidoreductase/Apoptosis"/>
</dbReference>
<dbReference type="SMART" id="SM01353">
    <property type="entry name" value="AIF_C"/>
    <property type="match status" value="1"/>
</dbReference>
<dbReference type="InterPro" id="IPR016156">
    <property type="entry name" value="FAD/NAD-linked_Rdtase_dimer_sf"/>
</dbReference>
<comment type="cofactor">
    <cofactor evidence="1">
        <name>FAD</name>
        <dbReference type="ChEBI" id="CHEBI:57692"/>
    </cofactor>
</comment>
<feature type="domain" description="FAD/NAD(P)-binding" evidence="9">
    <location>
        <begin position="29"/>
        <end position="323"/>
    </location>
</feature>
<protein>
    <submittedName>
        <fullName evidence="11">N-acylamino acid racemase</fullName>
    </submittedName>
</protein>
<dbReference type="InterPro" id="IPR036188">
    <property type="entry name" value="FAD/NAD-bd_sf"/>
</dbReference>
<evidence type="ECO:0000259" key="10">
    <source>
        <dbReference type="Pfam" id="PF14721"/>
    </source>
</evidence>
<dbReference type="InterPro" id="IPR023753">
    <property type="entry name" value="FAD/NAD-binding_dom"/>
</dbReference>
<dbReference type="Pfam" id="PF14721">
    <property type="entry name" value="AIF_C"/>
    <property type="match status" value="2"/>
</dbReference>
<dbReference type="PRINTS" id="PR00368">
    <property type="entry name" value="FADPNR"/>
</dbReference>
<feature type="domain" description="Mitochondrial apoptosis-inducing factor C-terminal" evidence="10">
    <location>
        <begin position="326"/>
        <end position="366"/>
    </location>
</feature>
<accession>A0ABQ4DAG6</accession>
<dbReference type="Gene3D" id="3.30.390.30">
    <property type="match status" value="1"/>
</dbReference>
<dbReference type="PANTHER" id="PTHR43557:SF4">
    <property type="entry name" value="APOPTOSIS-INDUCING FACTOR 1, MITOCHONDRIAL"/>
    <property type="match status" value="1"/>
</dbReference>
<evidence type="ECO:0000256" key="8">
    <source>
        <dbReference type="ARBA" id="ARBA00047786"/>
    </source>
</evidence>